<dbReference type="Pfam" id="PF03737">
    <property type="entry name" value="RraA-like"/>
    <property type="match status" value="1"/>
</dbReference>
<dbReference type="AlphaFoldDB" id="A0AAE9KHE9"/>
<dbReference type="GO" id="GO:0047443">
    <property type="term" value="F:4-hydroxy-4-methyl-2-oxoglutarate aldolase activity"/>
    <property type="evidence" value="ECO:0007669"/>
    <property type="project" value="UniProtKB-EC"/>
</dbReference>
<name>A0AAE9KHE9_9NEIS</name>
<comment type="subunit">
    <text evidence="4 10">Homotrimer.</text>
</comment>
<dbReference type="Gene3D" id="3.50.30.40">
    <property type="entry name" value="Ribonuclease E inhibitor RraA/RraA-like"/>
    <property type="match status" value="1"/>
</dbReference>
<dbReference type="InterPro" id="IPR010203">
    <property type="entry name" value="RraA"/>
</dbReference>
<dbReference type="GO" id="GO:0008948">
    <property type="term" value="F:oxaloacetate decarboxylase activity"/>
    <property type="evidence" value="ECO:0007669"/>
    <property type="project" value="UniProtKB-EC"/>
</dbReference>
<evidence type="ECO:0000313" key="12">
    <source>
        <dbReference type="EMBL" id="UOO80131.1"/>
    </source>
</evidence>
<comment type="cofactor">
    <cofactor evidence="9">
        <name>Mg(2+)</name>
        <dbReference type="ChEBI" id="CHEBI:18420"/>
    </cofactor>
</comment>
<dbReference type="NCBIfam" id="NF006875">
    <property type="entry name" value="PRK09372.1"/>
    <property type="match status" value="1"/>
</dbReference>
<comment type="catalytic activity">
    <reaction evidence="1 10">
        <text>4-hydroxy-4-methyl-2-oxoglutarate = 2 pyruvate</text>
        <dbReference type="Rhea" id="RHEA:22748"/>
        <dbReference type="ChEBI" id="CHEBI:15361"/>
        <dbReference type="ChEBI" id="CHEBI:58276"/>
        <dbReference type="EC" id="4.1.3.17"/>
    </reaction>
</comment>
<comment type="function">
    <text evidence="7 10">Catalyzes the aldol cleavage of 4-hydroxy-4-methyl-2-oxoglutarate (HMG) into 2 molecules of pyruvate. Also contains a secondary oxaloacetate (OAA) decarboxylase activity due to the common pyruvate enolate transition state formed following C-C bond cleavage in the retro-aldol and decarboxylation reactions.</text>
</comment>
<dbReference type="EMBL" id="CP091507">
    <property type="protein sequence ID" value="UOO80131.1"/>
    <property type="molecule type" value="Genomic_DNA"/>
</dbReference>
<protein>
    <recommendedName>
        <fullName evidence="10">4-hydroxy-4-methyl-2-oxoglutarate aldolase</fullName>
        <shortName evidence="10">HMG aldolase</shortName>
        <ecNumber evidence="10">4.1.1.112</ecNumber>
        <ecNumber evidence="10">4.1.3.17</ecNumber>
    </recommendedName>
    <alternativeName>
        <fullName evidence="10">Oxaloacetate decarboxylase</fullName>
    </alternativeName>
</protein>
<feature type="binding site" evidence="9">
    <location>
        <position position="101"/>
    </location>
    <ligand>
        <name>Mg(2+)</name>
        <dbReference type="ChEBI" id="CHEBI:18420"/>
    </ligand>
</feature>
<dbReference type="InterPro" id="IPR005493">
    <property type="entry name" value="RraA/RraA-like"/>
</dbReference>
<feature type="binding site" evidence="9">
    <location>
        <position position="100"/>
    </location>
    <ligand>
        <name>substrate</name>
    </ligand>
</feature>
<evidence type="ECO:0000256" key="8">
    <source>
        <dbReference type="ARBA" id="ARBA00047973"/>
    </source>
</evidence>
<dbReference type="GO" id="GO:0046872">
    <property type="term" value="F:metal ion binding"/>
    <property type="evidence" value="ECO:0007669"/>
    <property type="project" value="UniProtKB-KW"/>
</dbReference>
<evidence type="ECO:0000313" key="11">
    <source>
        <dbReference type="EMBL" id="TCP05948.1"/>
    </source>
</evidence>
<proteinExistence type="inferred from homology"/>
<keyword evidence="13" id="KW-1185">Reference proteome</keyword>
<reference evidence="12" key="2">
    <citation type="submission" date="2021-12" db="EMBL/GenBank/DDBJ databases">
        <authorList>
            <person name="Veyrier F.J."/>
        </authorList>
    </citation>
    <scope>NUCLEOTIDE SEQUENCE</scope>
    <source>
        <strain evidence="12">1258/02</strain>
    </source>
</reference>
<dbReference type="EC" id="4.1.1.112" evidence="10"/>
<dbReference type="EMBL" id="SLXE01000015">
    <property type="protein sequence ID" value="TCP05948.1"/>
    <property type="molecule type" value="Genomic_DNA"/>
</dbReference>
<evidence type="ECO:0000256" key="7">
    <source>
        <dbReference type="ARBA" id="ARBA00025046"/>
    </source>
</evidence>
<dbReference type="KEGG" id="usu:LVJ78_03725"/>
<keyword evidence="9" id="KW-0460">Magnesium</keyword>
<comment type="similarity">
    <text evidence="3 10">Belongs to the class II aldolase/RraA-like family.</text>
</comment>
<comment type="catalytic activity">
    <reaction evidence="8 10">
        <text>oxaloacetate + H(+) = pyruvate + CO2</text>
        <dbReference type="Rhea" id="RHEA:15641"/>
        <dbReference type="ChEBI" id="CHEBI:15361"/>
        <dbReference type="ChEBI" id="CHEBI:15378"/>
        <dbReference type="ChEBI" id="CHEBI:16452"/>
        <dbReference type="ChEBI" id="CHEBI:16526"/>
        <dbReference type="EC" id="4.1.1.112"/>
    </reaction>
</comment>
<dbReference type="RefSeq" id="WP_132953953.1">
    <property type="nucleotide sequence ID" value="NZ_CALJUB010000211.1"/>
</dbReference>
<dbReference type="PANTHER" id="PTHR33254">
    <property type="entry name" value="4-HYDROXY-4-METHYL-2-OXOGLUTARATE ALDOLASE 3-RELATED"/>
    <property type="match status" value="1"/>
</dbReference>
<dbReference type="EC" id="4.1.3.17" evidence="10"/>
<keyword evidence="6 10" id="KW-0456">Lyase</keyword>
<dbReference type="PANTHER" id="PTHR33254:SF4">
    <property type="entry name" value="4-HYDROXY-4-METHYL-2-OXOGLUTARATE ALDOLASE 3-RELATED"/>
    <property type="match status" value="1"/>
</dbReference>
<evidence type="ECO:0000256" key="10">
    <source>
        <dbReference type="RuleBase" id="RU004338"/>
    </source>
</evidence>
<dbReference type="Proteomes" id="UP000294721">
    <property type="component" value="Unassembled WGS sequence"/>
</dbReference>
<dbReference type="NCBIfam" id="TIGR01935">
    <property type="entry name" value="NOT-MenG"/>
    <property type="match status" value="1"/>
</dbReference>
<accession>A0AAE9KHE9</accession>
<keyword evidence="5 9" id="KW-0479">Metal-binding</keyword>
<dbReference type="CDD" id="cd16841">
    <property type="entry name" value="RraA_family"/>
    <property type="match status" value="1"/>
</dbReference>
<evidence type="ECO:0000256" key="5">
    <source>
        <dbReference type="ARBA" id="ARBA00022723"/>
    </source>
</evidence>
<dbReference type="SUPFAM" id="SSF89562">
    <property type="entry name" value="RraA-like"/>
    <property type="match status" value="1"/>
</dbReference>
<evidence type="ECO:0000256" key="6">
    <source>
        <dbReference type="ARBA" id="ARBA00023239"/>
    </source>
</evidence>
<organism evidence="12 14">
    <name type="scientific">Uruburuella suis</name>
    <dbReference type="NCBI Taxonomy" id="252130"/>
    <lineage>
        <taxon>Bacteria</taxon>
        <taxon>Pseudomonadati</taxon>
        <taxon>Pseudomonadota</taxon>
        <taxon>Betaproteobacteria</taxon>
        <taxon>Neisseriales</taxon>
        <taxon>Neisseriaceae</taxon>
        <taxon>Uruburuella</taxon>
    </lineage>
</organism>
<dbReference type="GO" id="GO:0008428">
    <property type="term" value="F:ribonuclease inhibitor activity"/>
    <property type="evidence" value="ECO:0007669"/>
    <property type="project" value="InterPro"/>
</dbReference>
<evidence type="ECO:0000313" key="13">
    <source>
        <dbReference type="Proteomes" id="UP000294721"/>
    </source>
</evidence>
<evidence type="ECO:0000256" key="1">
    <source>
        <dbReference type="ARBA" id="ARBA00001342"/>
    </source>
</evidence>
<sequence length="164" mass="17202">MSEQHDFSTADLIDIAPDTPSCETQFHRFGRHRHFCGKIRTVKCARDNGLVKTLMNSHSEGEVLVVDGGGSLYSALMGDLIAGAGAANGWAGAVINGAIRDSEAINTMPFGVKALGTNPRKSAKAGAGEVDITVSFGGVDFIPGHYLYSDADGILVSAEPLHQS</sequence>
<dbReference type="InterPro" id="IPR036704">
    <property type="entry name" value="RraA/RraA-like_sf"/>
</dbReference>
<reference evidence="12" key="3">
    <citation type="journal article" date="2022" name="Res Sq">
        <title>Evolution of multicellular longitudinally dividing oral cavity symbionts (Neisseriaceae).</title>
        <authorList>
            <person name="Nyongesa S."/>
            <person name="Weber P."/>
            <person name="Bernet E."/>
            <person name="Pullido F."/>
            <person name="Nieckarz M."/>
            <person name="Delaby M."/>
            <person name="Nieves C."/>
            <person name="Viehboeck T."/>
            <person name="Krause N."/>
            <person name="Rivera-Millot A."/>
            <person name="Nakamura A."/>
            <person name="Vischer N."/>
            <person name="VanNieuwenhze M."/>
            <person name="Brun Y."/>
            <person name="Cava F."/>
            <person name="Bulgheresi S."/>
            <person name="Veyrier F."/>
        </authorList>
    </citation>
    <scope>NUCLEOTIDE SEQUENCE</scope>
    <source>
        <strain evidence="12">1258/02</strain>
    </source>
</reference>
<evidence type="ECO:0000256" key="9">
    <source>
        <dbReference type="PIRSR" id="PIRSR605493-1"/>
    </source>
</evidence>
<evidence type="ECO:0000256" key="3">
    <source>
        <dbReference type="ARBA" id="ARBA00008621"/>
    </source>
</evidence>
<reference evidence="11 13" key="1">
    <citation type="submission" date="2019-03" db="EMBL/GenBank/DDBJ databases">
        <title>Genomic Encyclopedia of Type Strains, Phase IV (KMG-IV): sequencing the most valuable type-strain genomes for metagenomic binning, comparative biology and taxonomic classification.</title>
        <authorList>
            <person name="Goeker M."/>
        </authorList>
    </citation>
    <scope>NUCLEOTIDE SEQUENCE [LARGE SCALE GENOMIC DNA]</scope>
    <source>
        <strain evidence="11 13">DSM 17474</strain>
    </source>
</reference>
<gene>
    <name evidence="12" type="primary">rraA</name>
    <name evidence="11" type="ORF">EV680_1154</name>
    <name evidence="12" type="ORF">LVJ78_03725</name>
</gene>
<evidence type="ECO:0000313" key="14">
    <source>
        <dbReference type="Proteomes" id="UP000829756"/>
    </source>
</evidence>
<evidence type="ECO:0000256" key="4">
    <source>
        <dbReference type="ARBA" id="ARBA00011233"/>
    </source>
</evidence>
<comment type="cofactor">
    <cofactor evidence="2 10">
        <name>a divalent metal cation</name>
        <dbReference type="ChEBI" id="CHEBI:60240"/>
    </cofactor>
</comment>
<dbReference type="Proteomes" id="UP000829756">
    <property type="component" value="Chromosome"/>
</dbReference>
<dbReference type="GO" id="GO:0051252">
    <property type="term" value="P:regulation of RNA metabolic process"/>
    <property type="evidence" value="ECO:0007669"/>
    <property type="project" value="InterPro"/>
</dbReference>
<feature type="binding site" evidence="9">
    <location>
        <begin position="78"/>
        <end position="81"/>
    </location>
    <ligand>
        <name>substrate</name>
    </ligand>
</feature>
<evidence type="ECO:0000256" key="2">
    <source>
        <dbReference type="ARBA" id="ARBA00001968"/>
    </source>
</evidence>